<feature type="compositionally biased region" description="Basic residues" evidence="1">
    <location>
        <begin position="92"/>
        <end position="105"/>
    </location>
</feature>
<dbReference type="SUPFAM" id="SSF47986">
    <property type="entry name" value="DEATH domain"/>
    <property type="match status" value="1"/>
</dbReference>
<dbReference type="PROSITE" id="PS50017">
    <property type="entry name" value="DEATH_DOMAIN"/>
    <property type="match status" value="1"/>
</dbReference>
<organism evidence="3 4">
    <name type="scientific">Habropoda laboriosa</name>
    <dbReference type="NCBI Taxonomy" id="597456"/>
    <lineage>
        <taxon>Eukaryota</taxon>
        <taxon>Metazoa</taxon>
        <taxon>Ecdysozoa</taxon>
        <taxon>Arthropoda</taxon>
        <taxon>Hexapoda</taxon>
        <taxon>Insecta</taxon>
        <taxon>Pterygota</taxon>
        <taxon>Neoptera</taxon>
        <taxon>Endopterygota</taxon>
        <taxon>Hymenoptera</taxon>
        <taxon>Apocrita</taxon>
        <taxon>Aculeata</taxon>
        <taxon>Apoidea</taxon>
        <taxon>Anthophila</taxon>
        <taxon>Apidae</taxon>
        <taxon>Habropoda</taxon>
    </lineage>
</organism>
<keyword evidence="4" id="KW-1185">Reference proteome</keyword>
<feature type="region of interest" description="Disordered" evidence="1">
    <location>
        <begin position="17"/>
        <end position="108"/>
    </location>
</feature>
<dbReference type="CDD" id="cd01670">
    <property type="entry name" value="Death"/>
    <property type="match status" value="1"/>
</dbReference>
<dbReference type="GO" id="GO:0016301">
    <property type="term" value="F:kinase activity"/>
    <property type="evidence" value="ECO:0007669"/>
    <property type="project" value="UniProtKB-KW"/>
</dbReference>
<evidence type="ECO:0000313" key="4">
    <source>
        <dbReference type="Proteomes" id="UP000053825"/>
    </source>
</evidence>
<dbReference type="Proteomes" id="UP000053825">
    <property type="component" value="Unassembled WGS sequence"/>
</dbReference>
<dbReference type="Pfam" id="PF00531">
    <property type="entry name" value="Death"/>
    <property type="match status" value="1"/>
</dbReference>
<evidence type="ECO:0000256" key="1">
    <source>
        <dbReference type="SAM" id="MobiDB-lite"/>
    </source>
</evidence>
<sequence>MPILSDLSRRFHLLTTDAKPDPPRLPIKGYTHNLEPSAVNEKTKKTEFVSAPTTEREKSVLNDTLPTNADHSTRVENDVDDGKTSANEAKQQKKPNVRTKAKSKQYKSSQGTHVVNYNIINSNGVKIGARTSYICNINQFDKNNAETTEESWLKSKSKIRQMPVEVQRLCACTDEITLDDIFVIKTYIGRGWKDVVRKLLYADGQIDQFEENYRFKGISEVIYQIFLDWKQANTKNAKIGNLVDILWSCREYDCVERLVSAHGNSM</sequence>
<feature type="domain" description="Death" evidence="2">
    <location>
        <begin position="183"/>
        <end position="262"/>
    </location>
</feature>
<gene>
    <name evidence="3" type="ORF">WH47_04767</name>
</gene>
<dbReference type="InterPro" id="IPR011029">
    <property type="entry name" value="DEATH-like_dom_sf"/>
</dbReference>
<dbReference type="InterPro" id="IPR000488">
    <property type="entry name" value="Death_dom"/>
</dbReference>
<accession>A0A0L7QXH3</accession>
<keyword evidence="3" id="KW-0675">Receptor</keyword>
<dbReference type="Gene3D" id="1.10.533.10">
    <property type="entry name" value="Death Domain, Fas"/>
    <property type="match status" value="1"/>
</dbReference>
<proteinExistence type="predicted"/>
<dbReference type="STRING" id="597456.A0A0L7QXH3"/>
<evidence type="ECO:0000313" key="3">
    <source>
        <dbReference type="EMBL" id="KOC63318.1"/>
    </source>
</evidence>
<feature type="compositionally biased region" description="Basic and acidic residues" evidence="1">
    <location>
        <begin position="71"/>
        <end position="83"/>
    </location>
</feature>
<dbReference type="OrthoDB" id="535509at2759"/>
<name>A0A0L7QXH3_9HYME</name>
<keyword evidence="3" id="KW-0808">Transferase</keyword>
<dbReference type="EMBL" id="KQ414704">
    <property type="protein sequence ID" value="KOC63318.1"/>
    <property type="molecule type" value="Genomic_DNA"/>
</dbReference>
<keyword evidence="3" id="KW-0418">Kinase</keyword>
<dbReference type="GO" id="GO:0007165">
    <property type="term" value="P:signal transduction"/>
    <property type="evidence" value="ECO:0007669"/>
    <property type="project" value="InterPro"/>
</dbReference>
<dbReference type="AlphaFoldDB" id="A0A0L7QXH3"/>
<evidence type="ECO:0000259" key="2">
    <source>
        <dbReference type="PROSITE" id="PS50017"/>
    </source>
</evidence>
<feature type="compositionally biased region" description="Polar residues" evidence="1">
    <location>
        <begin position="61"/>
        <end position="70"/>
    </location>
</feature>
<protein>
    <submittedName>
        <fullName evidence="3">Receptor-interacting serine/threonine-protein kinase 1</fullName>
    </submittedName>
</protein>
<reference evidence="3 4" key="1">
    <citation type="submission" date="2015-07" db="EMBL/GenBank/DDBJ databases">
        <title>The genome of Habropoda laboriosa.</title>
        <authorList>
            <person name="Pan H."/>
            <person name="Kapheim K."/>
        </authorList>
    </citation>
    <scope>NUCLEOTIDE SEQUENCE [LARGE SCALE GENOMIC DNA]</scope>
    <source>
        <strain evidence="3">0110345459</strain>
    </source>
</reference>